<sequence length="260" mass="29285">MMALIQKEIRNNVGIITLDNPKKLNTLSEEMVNDIIKALDEFSAKRLPVVVLKATDGVKVWSAGHDVKELPRKMRDPLSYYDSLERVLRAVEQYLGPVIAVVHGSVWGGACDLTMTCDMVIADDTASFAMTPAKMGVPYNLTGILHFMNRLPLNIAKEMFFTASPLLAKRAQELGIINHLVPEKELLDFTLDIAKTIMSRSQLSVEVIKEQFRILSKAFPISPADFERVQGLRRKVYDSHDYEEAITAFLEKRPPHFNGQ</sequence>
<evidence type="ECO:0000256" key="3">
    <source>
        <dbReference type="RuleBase" id="RU003707"/>
    </source>
</evidence>
<dbReference type="PANTHER" id="PTHR11941:SF54">
    <property type="entry name" value="ENOYL-COA HYDRATASE, MITOCHONDRIAL"/>
    <property type="match status" value="1"/>
</dbReference>
<dbReference type="AlphaFoldDB" id="A0A840UEZ5"/>
<dbReference type="SUPFAM" id="SSF52096">
    <property type="entry name" value="ClpP/crotonase"/>
    <property type="match status" value="1"/>
</dbReference>
<gene>
    <name evidence="4" type="ORF">HNR32_000808</name>
</gene>
<comment type="similarity">
    <text evidence="1 3">Belongs to the enoyl-CoA hydratase/isomerase family.</text>
</comment>
<dbReference type="PANTHER" id="PTHR11941">
    <property type="entry name" value="ENOYL-COA HYDRATASE-RELATED"/>
    <property type="match status" value="1"/>
</dbReference>
<dbReference type="GO" id="GO:0016829">
    <property type="term" value="F:lyase activity"/>
    <property type="evidence" value="ECO:0007669"/>
    <property type="project" value="UniProtKB-KW"/>
</dbReference>
<dbReference type="PROSITE" id="PS00166">
    <property type="entry name" value="ENOYL_COA_HYDRATASE"/>
    <property type="match status" value="1"/>
</dbReference>
<dbReference type="InterPro" id="IPR029045">
    <property type="entry name" value="ClpP/crotonase-like_dom_sf"/>
</dbReference>
<evidence type="ECO:0000256" key="2">
    <source>
        <dbReference type="ARBA" id="ARBA00023239"/>
    </source>
</evidence>
<dbReference type="InterPro" id="IPR018376">
    <property type="entry name" value="Enoyl-CoA_hyd/isom_CS"/>
</dbReference>
<dbReference type="Proteomes" id="UP000559117">
    <property type="component" value="Unassembled WGS sequence"/>
</dbReference>
<evidence type="ECO:0000313" key="5">
    <source>
        <dbReference type="Proteomes" id="UP000559117"/>
    </source>
</evidence>
<dbReference type="InterPro" id="IPR001753">
    <property type="entry name" value="Enoyl-CoA_hydra/iso"/>
</dbReference>
<comment type="caution">
    <text evidence="4">The sequence shown here is derived from an EMBL/GenBank/DDBJ whole genome shotgun (WGS) entry which is preliminary data.</text>
</comment>
<dbReference type="GO" id="GO:0006635">
    <property type="term" value="P:fatty acid beta-oxidation"/>
    <property type="evidence" value="ECO:0007669"/>
    <property type="project" value="TreeGrafter"/>
</dbReference>
<dbReference type="InterPro" id="IPR014748">
    <property type="entry name" value="Enoyl-CoA_hydra_C"/>
</dbReference>
<proteinExistence type="inferred from homology"/>
<keyword evidence="2" id="KW-0456">Lyase</keyword>
<dbReference type="Pfam" id="PF00378">
    <property type="entry name" value="ECH_1"/>
    <property type="match status" value="1"/>
</dbReference>
<accession>A0A840UEZ5</accession>
<reference evidence="4 5" key="1">
    <citation type="submission" date="2020-08" db="EMBL/GenBank/DDBJ databases">
        <title>Genomic Encyclopedia of Type Strains, Phase IV (KMG-IV): sequencing the most valuable type-strain genomes for metagenomic binning, comparative biology and taxonomic classification.</title>
        <authorList>
            <person name="Goeker M."/>
        </authorList>
    </citation>
    <scope>NUCLEOTIDE SEQUENCE [LARGE SCALE GENOMIC DNA]</scope>
    <source>
        <strain evidence="4 5">DSM 24661</strain>
    </source>
</reference>
<dbReference type="Gene3D" id="1.10.12.10">
    <property type="entry name" value="Lyase 2-enoyl-coa Hydratase, Chain A, domain 2"/>
    <property type="match status" value="1"/>
</dbReference>
<dbReference type="EMBL" id="JACHFH010000007">
    <property type="protein sequence ID" value="MBB5335676.1"/>
    <property type="molecule type" value="Genomic_DNA"/>
</dbReference>
<evidence type="ECO:0000256" key="1">
    <source>
        <dbReference type="ARBA" id="ARBA00005254"/>
    </source>
</evidence>
<protein>
    <submittedName>
        <fullName evidence="4">Methylmalonyl-CoA decarboxylase</fullName>
    </submittedName>
</protein>
<dbReference type="RefSeq" id="WP_231038106.1">
    <property type="nucleotide sequence ID" value="NZ_JACHFH010000007.1"/>
</dbReference>
<organism evidence="4 5">
    <name type="scientific">Pectinatus brassicae</name>
    <dbReference type="NCBI Taxonomy" id="862415"/>
    <lineage>
        <taxon>Bacteria</taxon>
        <taxon>Bacillati</taxon>
        <taxon>Bacillota</taxon>
        <taxon>Negativicutes</taxon>
        <taxon>Selenomonadales</taxon>
        <taxon>Selenomonadaceae</taxon>
        <taxon>Pectinatus</taxon>
    </lineage>
</organism>
<dbReference type="CDD" id="cd06558">
    <property type="entry name" value="crotonase-like"/>
    <property type="match status" value="1"/>
</dbReference>
<keyword evidence="5" id="KW-1185">Reference proteome</keyword>
<dbReference type="NCBIfam" id="NF008506">
    <property type="entry name" value="PRK11423.1"/>
    <property type="match status" value="1"/>
</dbReference>
<evidence type="ECO:0000313" key="4">
    <source>
        <dbReference type="EMBL" id="MBB5335676.1"/>
    </source>
</evidence>
<dbReference type="Gene3D" id="3.90.226.10">
    <property type="entry name" value="2-enoyl-CoA Hydratase, Chain A, domain 1"/>
    <property type="match status" value="1"/>
</dbReference>
<name>A0A840UEZ5_9FIRM</name>